<evidence type="ECO:0000313" key="2">
    <source>
        <dbReference type="EMBL" id="EFJ20414.1"/>
    </source>
</evidence>
<feature type="region of interest" description="Disordered" evidence="1">
    <location>
        <begin position="852"/>
        <end position="874"/>
    </location>
</feature>
<sequence>MEDDSDEEAVYDFQAQDDDDRIFQSDHHQELEFEDPAAPSKPLDAADFYSSTSKYFAFNRAGHHLMAQSILTSRAPSFEEICAADPDISLRVLKNSLGKQSQESAVRSRWKDIQERLVAVVAVDGEEHLYHKDNTSLRIPYREQWGEIFQRAHVEEEDGQHLGWKQTFKRIQQQWCTNTRRYGILDAFIQESVYACPGCDFSRVPERKKKEEHKFSQRMTVATRDLPRAMEEIAVKYKVLLRIDRADKVSRNSEVKDYVCHRGRSKRGRGNKVLGGGGETKDAKVRDRKSCRIGCPFRIRVVIPIQAGEGTTVVRDEALAHILLSPFHDGHRPGTKENLLSLPPHPSAIRYCEHDLYDNAGNVQALVKASASRAPFLYFQASEGEQASYRFFLLSKDVEQLAYRIKSRVESIGEDDWSALHMEAQRLQTQGKVIFYQPYAPNHPDEDKRPFLLVLQDPWMRDCAKRFSVGSSWVVSRLLRGNQFGLSLYAGIVPNQAGDELPIWMMLCSSDTDESVALKITLQEAFKWLGHVRPSAIVIEKSVAEFRAVQAAASKDPFCWRNNTLGGEQVASHVLLCWSQVRREWMESLMPEALPTQRREVYQALNQMMLATTEHSLDFLLHSFNEKFKDHLTLCEHVNLKWAGQNCVWRRMWPKFGRMFEHGEIETTNFAERVWSYIKYTLLRGRSKCNILGLLAALVGSSSGRHGEVLVEHYKQKQTALDSGKLCSQVGTKPQKKLIGGDYILELYESDVSMVEVDDEVSLQFRMRSEIIPDTIHSLAMQSSSCDCYELAPVCKHVQGMRLIIEKYFPHLCALAPPLDSPDVFSLQHTSDDTPLDLHHFVAAEDSMELCGNDGSNSNSNNNNNTTSGSGGNRELSALCSEVKTELRRLLAIASGFNATERALVLYNVRALKQKLQAFDSLDRPPPPKTFH</sequence>
<proteinExistence type="predicted"/>
<dbReference type="OrthoDB" id="1931491at2759"/>
<dbReference type="EMBL" id="GL377602">
    <property type="protein sequence ID" value="EFJ20414.1"/>
    <property type="molecule type" value="Genomic_DNA"/>
</dbReference>
<dbReference type="KEGG" id="smo:SELMODRAFT_418309"/>
<dbReference type="HOGENOM" id="CLU_315095_0_0_1"/>
<dbReference type="eggNOG" id="ENOG502QRZC">
    <property type="taxonomic scope" value="Eukaryota"/>
</dbReference>
<dbReference type="InParanoid" id="D8S5A7"/>
<name>D8S5A7_SELML</name>
<dbReference type="PANTHER" id="PTHR37745">
    <property type="entry name" value="EXPRESSED PROTEIN"/>
    <property type="match status" value="1"/>
</dbReference>
<gene>
    <name evidence="2" type="ORF">SELMODRAFT_418309</name>
</gene>
<keyword evidence="3" id="KW-1185">Reference proteome</keyword>
<evidence type="ECO:0000256" key="1">
    <source>
        <dbReference type="SAM" id="MobiDB-lite"/>
    </source>
</evidence>
<dbReference type="AlphaFoldDB" id="D8S5A7"/>
<dbReference type="Proteomes" id="UP000001514">
    <property type="component" value="Unassembled WGS sequence"/>
</dbReference>
<reference evidence="2 3" key="1">
    <citation type="journal article" date="2011" name="Science">
        <title>The Selaginella genome identifies genetic changes associated with the evolution of vascular plants.</title>
        <authorList>
            <person name="Banks J.A."/>
            <person name="Nishiyama T."/>
            <person name="Hasebe M."/>
            <person name="Bowman J.L."/>
            <person name="Gribskov M."/>
            <person name="dePamphilis C."/>
            <person name="Albert V.A."/>
            <person name="Aono N."/>
            <person name="Aoyama T."/>
            <person name="Ambrose B.A."/>
            <person name="Ashton N.W."/>
            <person name="Axtell M.J."/>
            <person name="Barker E."/>
            <person name="Barker M.S."/>
            <person name="Bennetzen J.L."/>
            <person name="Bonawitz N.D."/>
            <person name="Chapple C."/>
            <person name="Cheng C."/>
            <person name="Correa L.G."/>
            <person name="Dacre M."/>
            <person name="DeBarry J."/>
            <person name="Dreyer I."/>
            <person name="Elias M."/>
            <person name="Engstrom E.M."/>
            <person name="Estelle M."/>
            <person name="Feng L."/>
            <person name="Finet C."/>
            <person name="Floyd S.K."/>
            <person name="Frommer W.B."/>
            <person name="Fujita T."/>
            <person name="Gramzow L."/>
            <person name="Gutensohn M."/>
            <person name="Harholt J."/>
            <person name="Hattori M."/>
            <person name="Heyl A."/>
            <person name="Hirai T."/>
            <person name="Hiwatashi Y."/>
            <person name="Ishikawa M."/>
            <person name="Iwata M."/>
            <person name="Karol K.G."/>
            <person name="Koehler B."/>
            <person name="Kolukisaoglu U."/>
            <person name="Kubo M."/>
            <person name="Kurata T."/>
            <person name="Lalonde S."/>
            <person name="Li K."/>
            <person name="Li Y."/>
            <person name="Litt A."/>
            <person name="Lyons E."/>
            <person name="Manning G."/>
            <person name="Maruyama T."/>
            <person name="Michael T.P."/>
            <person name="Mikami K."/>
            <person name="Miyazaki S."/>
            <person name="Morinaga S."/>
            <person name="Murata T."/>
            <person name="Mueller-Roeber B."/>
            <person name="Nelson D.R."/>
            <person name="Obara M."/>
            <person name="Oguri Y."/>
            <person name="Olmstead R.G."/>
            <person name="Onodera N."/>
            <person name="Petersen B.L."/>
            <person name="Pils B."/>
            <person name="Prigge M."/>
            <person name="Rensing S.A."/>
            <person name="Riano-Pachon D.M."/>
            <person name="Roberts A.W."/>
            <person name="Sato Y."/>
            <person name="Scheller H.V."/>
            <person name="Schulz B."/>
            <person name="Schulz C."/>
            <person name="Shakirov E.V."/>
            <person name="Shibagaki N."/>
            <person name="Shinohara N."/>
            <person name="Shippen D.E."/>
            <person name="Soerensen I."/>
            <person name="Sotooka R."/>
            <person name="Sugimoto N."/>
            <person name="Sugita M."/>
            <person name="Sumikawa N."/>
            <person name="Tanurdzic M."/>
            <person name="Theissen G."/>
            <person name="Ulvskov P."/>
            <person name="Wakazuki S."/>
            <person name="Weng J.K."/>
            <person name="Willats W.W."/>
            <person name="Wipf D."/>
            <person name="Wolf P.G."/>
            <person name="Yang L."/>
            <person name="Zimmer A.D."/>
            <person name="Zhu Q."/>
            <person name="Mitros T."/>
            <person name="Hellsten U."/>
            <person name="Loque D."/>
            <person name="Otillar R."/>
            <person name="Salamov A."/>
            <person name="Schmutz J."/>
            <person name="Shapiro H."/>
            <person name="Lindquist E."/>
            <person name="Lucas S."/>
            <person name="Rokhsar D."/>
            <person name="Grigoriev I.V."/>
        </authorList>
    </citation>
    <scope>NUCLEOTIDE SEQUENCE [LARGE SCALE GENOMIC DNA]</scope>
</reference>
<protein>
    <recommendedName>
        <fullName evidence="4">SWIM-type domain-containing protein</fullName>
    </recommendedName>
</protein>
<evidence type="ECO:0008006" key="4">
    <source>
        <dbReference type="Google" id="ProtNLM"/>
    </source>
</evidence>
<accession>D8S5A7</accession>
<evidence type="ECO:0000313" key="3">
    <source>
        <dbReference type="Proteomes" id="UP000001514"/>
    </source>
</evidence>
<dbReference type="Gramene" id="EFJ20414">
    <property type="protein sequence ID" value="EFJ20414"/>
    <property type="gene ID" value="SELMODRAFT_418309"/>
</dbReference>
<organism evidence="3">
    <name type="scientific">Selaginella moellendorffii</name>
    <name type="common">Spikemoss</name>
    <dbReference type="NCBI Taxonomy" id="88036"/>
    <lineage>
        <taxon>Eukaryota</taxon>
        <taxon>Viridiplantae</taxon>
        <taxon>Streptophyta</taxon>
        <taxon>Embryophyta</taxon>
        <taxon>Tracheophyta</taxon>
        <taxon>Lycopodiopsida</taxon>
        <taxon>Selaginellales</taxon>
        <taxon>Selaginellaceae</taxon>
        <taxon>Selaginella</taxon>
    </lineage>
</organism>
<dbReference type="PANTHER" id="PTHR37745:SF1">
    <property type="entry name" value="EXPRESSED PROTEIN"/>
    <property type="match status" value="1"/>
</dbReference>
<feature type="compositionally biased region" description="Low complexity" evidence="1">
    <location>
        <begin position="852"/>
        <end position="868"/>
    </location>
</feature>